<dbReference type="Gene3D" id="1.20.1270.10">
    <property type="match status" value="1"/>
</dbReference>
<keyword evidence="3" id="KW-0067">ATP-binding</keyword>
<dbReference type="Proteomes" id="UP000694941">
    <property type="component" value="Unplaced"/>
</dbReference>
<evidence type="ECO:0000256" key="3">
    <source>
        <dbReference type="ARBA" id="ARBA00022840"/>
    </source>
</evidence>
<dbReference type="SUPFAM" id="SSF100934">
    <property type="entry name" value="Heat shock protein 70kD (HSP70), C-terminal subdomain"/>
    <property type="match status" value="2"/>
</dbReference>
<dbReference type="Gene3D" id="2.60.34.10">
    <property type="entry name" value="Substrate Binding Domain Of DNAk, Chain A, domain 1"/>
    <property type="match status" value="1"/>
</dbReference>
<dbReference type="PROSITE" id="PS01036">
    <property type="entry name" value="HSP70_3"/>
    <property type="match status" value="1"/>
</dbReference>
<gene>
    <name evidence="6" type="primary">LOC106473923</name>
</gene>
<dbReference type="InterPro" id="IPR018181">
    <property type="entry name" value="Heat_shock_70_CS"/>
</dbReference>
<dbReference type="InterPro" id="IPR043129">
    <property type="entry name" value="ATPase_NBD"/>
</dbReference>
<organism evidence="5 6">
    <name type="scientific">Limulus polyphemus</name>
    <name type="common">Atlantic horseshoe crab</name>
    <dbReference type="NCBI Taxonomy" id="6850"/>
    <lineage>
        <taxon>Eukaryota</taxon>
        <taxon>Metazoa</taxon>
        <taxon>Ecdysozoa</taxon>
        <taxon>Arthropoda</taxon>
        <taxon>Chelicerata</taxon>
        <taxon>Merostomata</taxon>
        <taxon>Xiphosura</taxon>
        <taxon>Limulidae</taxon>
        <taxon>Limulus</taxon>
    </lineage>
</organism>
<feature type="region of interest" description="Disordered" evidence="4">
    <location>
        <begin position="531"/>
        <end position="550"/>
    </location>
</feature>
<dbReference type="Pfam" id="PF00012">
    <property type="entry name" value="HSP70"/>
    <property type="match status" value="1"/>
</dbReference>
<feature type="compositionally biased region" description="Polar residues" evidence="4">
    <location>
        <begin position="830"/>
        <end position="840"/>
    </location>
</feature>
<evidence type="ECO:0000313" key="6">
    <source>
        <dbReference type="RefSeq" id="XP_013790066.1"/>
    </source>
</evidence>
<evidence type="ECO:0000256" key="1">
    <source>
        <dbReference type="ARBA" id="ARBA00007381"/>
    </source>
</evidence>
<dbReference type="Gene3D" id="3.30.420.40">
    <property type="match status" value="2"/>
</dbReference>
<comment type="similarity">
    <text evidence="1">Belongs to the heat shock protein 70 family.</text>
</comment>
<protein>
    <submittedName>
        <fullName evidence="6">Heat shock 70 kDa protein 4-like</fullName>
    </submittedName>
</protein>
<name>A0ABM1BWK6_LIMPO</name>
<dbReference type="SUPFAM" id="SSF100920">
    <property type="entry name" value="Heat shock protein 70kD (HSP70), peptide-binding domain"/>
    <property type="match status" value="1"/>
</dbReference>
<dbReference type="CDD" id="cd10228">
    <property type="entry name" value="ASKHA_NBD_HSP70_HSPA4_like"/>
    <property type="match status" value="1"/>
</dbReference>
<dbReference type="RefSeq" id="XP_013790066.1">
    <property type="nucleotide sequence ID" value="XM_013934612.2"/>
</dbReference>
<dbReference type="PANTHER" id="PTHR45639:SF4">
    <property type="entry name" value="HSC70CB, ISOFORM G"/>
    <property type="match status" value="1"/>
</dbReference>
<proteinExistence type="inferred from homology"/>
<evidence type="ECO:0000313" key="5">
    <source>
        <dbReference type="Proteomes" id="UP000694941"/>
    </source>
</evidence>
<dbReference type="InterPro" id="IPR029047">
    <property type="entry name" value="HSP70_peptide-bd_sf"/>
</dbReference>
<keyword evidence="5" id="KW-1185">Reference proteome</keyword>
<dbReference type="Gene3D" id="3.30.30.30">
    <property type="match status" value="1"/>
</dbReference>
<dbReference type="SUPFAM" id="SSF53067">
    <property type="entry name" value="Actin-like ATPase domain"/>
    <property type="match status" value="2"/>
</dbReference>
<dbReference type="PANTHER" id="PTHR45639">
    <property type="entry name" value="HSC70CB, ISOFORM G-RELATED"/>
    <property type="match status" value="1"/>
</dbReference>
<feature type="region of interest" description="Disordered" evidence="4">
    <location>
        <begin position="796"/>
        <end position="840"/>
    </location>
</feature>
<dbReference type="GeneID" id="106473923"/>
<dbReference type="InterPro" id="IPR029048">
    <property type="entry name" value="HSP70_C_sf"/>
</dbReference>
<evidence type="ECO:0000256" key="4">
    <source>
        <dbReference type="SAM" id="MobiDB-lite"/>
    </source>
</evidence>
<dbReference type="Gene3D" id="3.90.640.10">
    <property type="entry name" value="Actin, Chain A, domain 4"/>
    <property type="match status" value="1"/>
</dbReference>
<dbReference type="InterPro" id="IPR013126">
    <property type="entry name" value="Hsp_70_fam"/>
</dbReference>
<sequence>MSVIGIDFGNENCYIAVARAGGIETIANEYSQRVTPSYVAYGENNRDLGVSAKNKQVTNIKNTVFGFKRLIGRKLRDPAVQREMTYLPYDLCELSNGDIGVKVTYLQEQTIFTVPQVTAMLFTKLKEIAETALKIKVNDCVISVPVYFTDRERRAMLDAAQIAGLNVLRLMNEPTAVALNYGFYQTDLDDEKAKKVVFVDMGHSAIQVSACAFTKGKLKLLAASCDVNVGGRDFDNILVRQFAEEFHTKYKINVMSSRKAIVRLLTESEKLKKQMSANPHELPLNIECLMEDKDVTGKMKRSTFEELAGDLLSRIEATMRDVLHEAKLKPSDLDDVGIVGGSTRIPAIKQLIQKVFGREPSTTLNQDEAVARGCVLQCAMLSPTFKVRDFSITDIQPYPIKVTWDTSVKEDGEMEVFPKFHQVPFSKMLTFFRTEPFTLQALYMNDVDIPYPDKYIGKFTVQKVAPSSDGESAKVKVKVRINIHGVFSVCSASMTEKQTVEENGQNEAENKGDQEINSLENKLEVNIDKGEEQTSNGVDGKPVVNHTDQPSADENAIQTEQGTGSPQQPSEQNKESEKKEQLVQKKQKKVVKSIDLPIEAGVFQLSKKELDDFIEAEAKMIQQDKMEKEKMDAKNGVEEYVYEIRSQLYEKLEKFASEQERSLLISMLEDTENWLYDEGENQSKKVYIEKLAELKKHCEPVVVRHREFEERPVLIDQFYRALQLTRKALDQYATNDEQYAHIEAQEMEKVKNALEEKQQWLDHQLGVMSRTPQHQNPPVLVSQIYQELKSFENTVTSVLSKPKPKVEPPAEEKPASGQEEQASTEKGVDQQATQETMDVN</sequence>
<keyword evidence="2" id="KW-0547">Nucleotide-binding</keyword>
<dbReference type="PRINTS" id="PR00301">
    <property type="entry name" value="HEATSHOCK70"/>
</dbReference>
<evidence type="ECO:0000256" key="2">
    <source>
        <dbReference type="ARBA" id="ARBA00022741"/>
    </source>
</evidence>
<feature type="compositionally biased region" description="Basic and acidic residues" evidence="4">
    <location>
        <begin position="804"/>
        <end position="814"/>
    </location>
</feature>
<accession>A0ABM1BWK6</accession>
<feature type="compositionally biased region" description="Basic and acidic residues" evidence="4">
    <location>
        <begin position="572"/>
        <end position="583"/>
    </location>
</feature>
<feature type="region of interest" description="Disordered" evidence="4">
    <location>
        <begin position="557"/>
        <end position="584"/>
    </location>
</feature>
<reference evidence="6" key="1">
    <citation type="submission" date="2025-08" db="UniProtKB">
        <authorList>
            <consortium name="RefSeq"/>
        </authorList>
    </citation>
    <scope>IDENTIFICATION</scope>
    <source>
        <tissue evidence="6">Muscle</tissue>
    </source>
</reference>